<dbReference type="GO" id="GO:0016020">
    <property type="term" value="C:membrane"/>
    <property type="evidence" value="ECO:0007669"/>
    <property type="project" value="UniProtKB-SubCell"/>
</dbReference>
<feature type="domain" description="HAMP" evidence="8">
    <location>
        <begin position="416"/>
        <end position="462"/>
    </location>
</feature>
<protein>
    <submittedName>
        <fullName evidence="9">Methyl-accepting chemotaxis protein</fullName>
    </submittedName>
</protein>
<feature type="transmembrane region" description="Helical" evidence="5">
    <location>
        <begin position="311"/>
        <end position="331"/>
    </location>
</feature>
<dbReference type="PROSITE" id="PS50885">
    <property type="entry name" value="HAMP"/>
    <property type="match status" value="2"/>
</dbReference>
<dbReference type="CDD" id="cd06225">
    <property type="entry name" value="HAMP"/>
    <property type="match status" value="1"/>
</dbReference>
<dbReference type="GO" id="GO:0004888">
    <property type="term" value="F:transmembrane signaling receptor activity"/>
    <property type="evidence" value="ECO:0007669"/>
    <property type="project" value="InterPro"/>
</dbReference>
<dbReference type="InterPro" id="IPR004089">
    <property type="entry name" value="MCPsignal_dom"/>
</dbReference>
<feature type="signal peptide" evidence="6">
    <location>
        <begin position="1"/>
        <end position="19"/>
    </location>
</feature>
<dbReference type="FunFam" id="1.10.287.950:FF:000001">
    <property type="entry name" value="Methyl-accepting chemotaxis sensory transducer"/>
    <property type="match status" value="1"/>
</dbReference>
<keyword evidence="5" id="KW-0472">Membrane</keyword>
<evidence type="ECO:0000256" key="5">
    <source>
        <dbReference type="SAM" id="Phobius"/>
    </source>
</evidence>
<proteinExistence type="inferred from homology"/>
<feature type="chain" id="PRO_5020881453" evidence="6">
    <location>
        <begin position="20"/>
        <end position="724"/>
    </location>
</feature>
<evidence type="ECO:0000256" key="4">
    <source>
        <dbReference type="PROSITE-ProRule" id="PRU00284"/>
    </source>
</evidence>
<gene>
    <name evidence="9" type="ORF">E6C51_17570</name>
</gene>
<dbReference type="SMART" id="SM00283">
    <property type="entry name" value="MA"/>
    <property type="match status" value="1"/>
</dbReference>
<dbReference type="Gene3D" id="3.30.450.20">
    <property type="entry name" value="PAS domain"/>
    <property type="match status" value="2"/>
</dbReference>
<dbReference type="PRINTS" id="PR00260">
    <property type="entry name" value="CHEMTRNSDUCR"/>
</dbReference>
<keyword evidence="2" id="KW-0145">Chemotaxis</keyword>
<evidence type="ECO:0000259" key="7">
    <source>
        <dbReference type="PROSITE" id="PS50111"/>
    </source>
</evidence>
<feature type="domain" description="HAMP" evidence="8">
    <location>
        <begin position="329"/>
        <end position="382"/>
    </location>
</feature>
<organism evidence="9 10">
    <name type="scientific">Allorhizobium terrae</name>
    <dbReference type="NCBI Taxonomy" id="1848972"/>
    <lineage>
        <taxon>Bacteria</taxon>
        <taxon>Pseudomonadati</taxon>
        <taxon>Pseudomonadota</taxon>
        <taxon>Alphaproteobacteria</taxon>
        <taxon>Hyphomicrobiales</taxon>
        <taxon>Rhizobiaceae</taxon>
        <taxon>Rhizobium/Agrobacterium group</taxon>
        <taxon>Allorhizobium</taxon>
    </lineage>
</organism>
<dbReference type="CDD" id="cd11386">
    <property type="entry name" value="MCP_signal"/>
    <property type="match status" value="1"/>
</dbReference>
<reference evidence="9 10" key="1">
    <citation type="submission" date="2019-04" db="EMBL/GenBank/DDBJ databases">
        <title>Rhizobium terrae sp. nov., isolated from a paddy soil.</title>
        <authorList>
            <person name="Lin S.-Y."/>
            <person name="Hameed A."/>
            <person name="Huang H.-I."/>
            <person name="Young C.-C."/>
        </authorList>
    </citation>
    <scope>NUCLEOTIDE SEQUENCE [LARGE SCALE GENOMIC DNA]</scope>
    <source>
        <strain evidence="9 10">CC-HIH110</strain>
    </source>
</reference>
<dbReference type="Pfam" id="PF22673">
    <property type="entry name" value="MCP-like_PDC_1"/>
    <property type="match status" value="1"/>
</dbReference>
<comment type="caution">
    <text evidence="9">The sequence shown here is derived from an EMBL/GenBank/DDBJ whole genome shotgun (WGS) entry which is preliminary data.</text>
</comment>
<dbReference type="PANTHER" id="PTHR43531:SF11">
    <property type="entry name" value="METHYL-ACCEPTING CHEMOTAXIS PROTEIN 3"/>
    <property type="match status" value="1"/>
</dbReference>
<feature type="domain" description="Methyl-accepting transducer" evidence="7">
    <location>
        <begin position="467"/>
        <end position="696"/>
    </location>
</feature>
<dbReference type="AlphaFoldDB" id="A0A4S3ZPV7"/>
<comment type="subcellular location">
    <subcellularLocation>
        <location evidence="1">Membrane</location>
    </subcellularLocation>
</comment>
<dbReference type="Pfam" id="PF00015">
    <property type="entry name" value="MCPsignal"/>
    <property type="match status" value="1"/>
</dbReference>
<keyword evidence="6" id="KW-0732">Signal</keyword>
<evidence type="ECO:0000313" key="9">
    <source>
        <dbReference type="EMBL" id="THF47532.1"/>
    </source>
</evidence>
<accession>A0A4S3ZPV7</accession>
<name>A0A4S3ZPV7_9HYPH</name>
<keyword evidence="5" id="KW-0812">Transmembrane</keyword>
<keyword evidence="10" id="KW-1185">Reference proteome</keyword>
<dbReference type="SUPFAM" id="SSF58104">
    <property type="entry name" value="Methyl-accepting chemotaxis protein (MCP) signaling domain"/>
    <property type="match status" value="1"/>
</dbReference>
<dbReference type="Gene3D" id="6.10.340.10">
    <property type="match status" value="1"/>
</dbReference>
<dbReference type="EMBL" id="SSOA01000012">
    <property type="protein sequence ID" value="THF47532.1"/>
    <property type="molecule type" value="Genomic_DNA"/>
</dbReference>
<evidence type="ECO:0000313" key="10">
    <source>
        <dbReference type="Proteomes" id="UP000310754"/>
    </source>
</evidence>
<dbReference type="SUPFAM" id="SSF158472">
    <property type="entry name" value="HAMP domain-like"/>
    <property type="match status" value="1"/>
</dbReference>
<dbReference type="PANTHER" id="PTHR43531">
    <property type="entry name" value="PROTEIN ICFG"/>
    <property type="match status" value="1"/>
</dbReference>
<keyword evidence="4" id="KW-0807">Transducer</keyword>
<dbReference type="GO" id="GO:0007165">
    <property type="term" value="P:signal transduction"/>
    <property type="evidence" value="ECO:0007669"/>
    <property type="project" value="UniProtKB-KW"/>
</dbReference>
<dbReference type="CDD" id="cd12913">
    <property type="entry name" value="PDC1_MCP_like"/>
    <property type="match status" value="1"/>
</dbReference>
<evidence type="ECO:0000256" key="3">
    <source>
        <dbReference type="ARBA" id="ARBA00029447"/>
    </source>
</evidence>
<dbReference type="SMART" id="SM00304">
    <property type="entry name" value="HAMP"/>
    <property type="match status" value="2"/>
</dbReference>
<dbReference type="RefSeq" id="WP_190236949.1">
    <property type="nucleotide sequence ID" value="NZ_SSOA01000012.1"/>
</dbReference>
<comment type="similarity">
    <text evidence="3">Belongs to the methyl-accepting chemotaxis (MCP) protein family.</text>
</comment>
<evidence type="ECO:0000256" key="6">
    <source>
        <dbReference type="SAM" id="SignalP"/>
    </source>
</evidence>
<dbReference type="InterPro" id="IPR004090">
    <property type="entry name" value="Chemotax_Me-accpt_rcpt"/>
</dbReference>
<evidence type="ECO:0000256" key="1">
    <source>
        <dbReference type="ARBA" id="ARBA00004370"/>
    </source>
</evidence>
<sequence length="724" mass="76101">MRIKTVSGKLILAAGAAMALIIASHTALTGWQTSERVNREVLELAGEKAASVSNQVAVQISSLVSAGTTLAGSISGLIENGSHNRTDVIALLKGVPTQYKNMFGAWMTEVPDVPQDLKLQGTEGTNKVGIFAAYWTKDDSGALGFSTWVTKVEEQWYAEPLAKNKGMISQPYISTTGKLLTSISIPVVVKGKTVGLAGVDIKLDDLSNSITAMTPFEGGHVMLLADNGNWLVNTNKDNLMKPYADVGAADVKAALADGKMRVIHGLPDGSTRLVYPFTAPGMNKTWAAVLDVPGQVFTGPVMKEVTSTATGGVLVLIIALVMIYGVSILVVRRPLADVVANVETMAGGNYQTPVSGTERSDEFGALALALDKFRHDLAHGRTVQAEQEALRASVESQREQQAALENSKAEDLRHFVQQVQAGFDGLAAGDLTVRMTQNVAPEFESIRQNFNTSVAALEEAMGSVVITVGTIRSGLSEISQASNDLARRTEQQAASLEETIAALGDVSRGVNGTAEGAGRAQHAVAAARDNAAKGGDIVARAVEAMTAIQGSSEKIGNIIGVIDEIAFQTNLLALNAGVEAARAGEAGKGFAVVAQEVRELAQRSANAAKEIKTLISTSSAQVDTGVGLVTASGESLKEIVDQVVAMSTTITDIANAAREQATSLREVTAAGDQMDKVTQQNAAMVEQTTAAAQSLTQETENLAHMVQRFRTSTGQHGHYHRSAA</sequence>
<dbReference type="InterPro" id="IPR051310">
    <property type="entry name" value="MCP_chemotaxis"/>
</dbReference>
<dbReference type="Proteomes" id="UP000310754">
    <property type="component" value="Unassembled WGS sequence"/>
</dbReference>
<dbReference type="InterPro" id="IPR003660">
    <property type="entry name" value="HAMP_dom"/>
</dbReference>
<keyword evidence="5" id="KW-1133">Transmembrane helix</keyword>
<dbReference type="PROSITE" id="PS50111">
    <property type="entry name" value="CHEMOTAXIS_TRANSDUC_2"/>
    <property type="match status" value="1"/>
</dbReference>
<dbReference type="Gene3D" id="1.10.287.950">
    <property type="entry name" value="Methyl-accepting chemotaxis protein"/>
    <property type="match status" value="1"/>
</dbReference>
<dbReference type="GO" id="GO:0006935">
    <property type="term" value="P:chemotaxis"/>
    <property type="evidence" value="ECO:0007669"/>
    <property type="project" value="UniProtKB-KW"/>
</dbReference>
<evidence type="ECO:0000259" key="8">
    <source>
        <dbReference type="PROSITE" id="PS50885"/>
    </source>
</evidence>
<dbReference type="Pfam" id="PF00672">
    <property type="entry name" value="HAMP"/>
    <property type="match status" value="1"/>
</dbReference>
<evidence type="ECO:0000256" key="2">
    <source>
        <dbReference type="ARBA" id="ARBA00022500"/>
    </source>
</evidence>